<sequence>MEDVDQQRLRKSGGDWLDSVEKNAFWQAVDAIRAHAAWRPKPSYVDMFGNVVRDINPRLATELAWIFGAEGGEALPFEAAADAVSVNPARFRRICQRAFPEECAWIEANVGPLQGV</sequence>
<organism evidence="1">
    <name type="scientific">mine drainage metagenome</name>
    <dbReference type="NCBI Taxonomy" id="410659"/>
    <lineage>
        <taxon>unclassified sequences</taxon>
        <taxon>metagenomes</taxon>
        <taxon>ecological metagenomes</taxon>
    </lineage>
</organism>
<evidence type="ECO:0000313" key="1">
    <source>
        <dbReference type="EMBL" id="OIQ71788.1"/>
    </source>
</evidence>
<dbReference type="AlphaFoldDB" id="A0A1J5PW68"/>
<dbReference type="EMBL" id="MLJW01003558">
    <property type="protein sequence ID" value="OIQ71788.1"/>
    <property type="molecule type" value="Genomic_DNA"/>
</dbReference>
<name>A0A1J5PW68_9ZZZZ</name>
<accession>A0A1J5PW68</accession>
<comment type="caution">
    <text evidence="1">The sequence shown here is derived from an EMBL/GenBank/DDBJ whole genome shotgun (WGS) entry which is preliminary data.</text>
</comment>
<protein>
    <submittedName>
        <fullName evidence="1">Uncharacterized protein</fullName>
    </submittedName>
</protein>
<reference evidence="1" key="1">
    <citation type="submission" date="2016-10" db="EMBL/GenBank/DDBJ databases">
        <title>Sequence of Gallionella enrichment culture.</title>
        <authorList>
            <person name="Poehlein A."/>
            <person name="Muehling M."/>
            <person name="Daniel R."/>
        </authorList>
    </citation>
    <scope>NUCLEOTIDE SEQUENCE</scope>
</reference>
<gene>
    <name evidence="1" type="ORF">GALL_465900</name>
</gene>
<proteinExistence type="predicted"/>